<sequence>MRIKDNGFHPDVATYGSLANGIALARKPGEALLFWIWNEVKERCRVKKGGETSNPPTPKPDEGFVSLDWGGEGVFTDDLGLEWTPGQLNYGETSFISVLNATRKQHSTLRHFPTG</sequence>
<keyword evidence="1" id="KW-0675">Receptor</keyword>
<dbReference type="Gramene" id="VVA17389">
    <property type="protein sequence ID" value="VVA17389"/>
    <property type="gene ID" value="Prudul26B020876"/>
</dbReference>
<dbReference type="AlphaFoldDB" id="A0A5E4ERA5"/>
<dbReference type="EMBL" id="CABIKO010000024">
    <property type="protein sequence ID" value="VVA17389.1"/>
    <property type="molecule type" value="Genomic_DNA"/>
</dbReference>
<proteinExistence type="predicted"/>
<reference evidence="2" key="1">
    <citation type="journal article" date="2020" name="Plant J.">
        <title>Transposons played a major role in the diversification between the closely related almond and peach genomes: results from the almond genome sequence.</title>
        <authorList>
            <person name="Alioto T."/>
            <person name="Alexiou K.G."/>
            <person name="Bardil A."/>
            <person name="Barteri F."/>
            <person name="Castanera R."/>
            <person name="Cruz F."/>
            <person name="Dhingra A."/>
            <person name="Duval H."/>
            <person name="Fernandez I Marti A."/>
            <person name="Frias L."/>
            <person name="Galan B."/>
            <person name="Garcia J.L."/>
            <person name="Howad W."/>
            <person name="Gomez-Garrido J."/>
            <person name="Gut M."/>
            <person name="Julca I."/>
            <person name="Morata J."/>
            <person name="Puigdomenech P."/>
            <person name="Ribeca P."/>
            <person name="Rubio Cabetas M.J."/>
            <person name="Vlasova A."/>
            <person name="Wirthensohn M."/>
            <person name="Garcia-Mas J."/>
            <person name="Gabaldon T."/>
            <person name="Casacuberta J.M."/>
            <person name="Arus P."/>
        </authorList>
    </citation>
    <scope>NUCLEOTIDE SEQUENCE [LARGE SCALE GENOMIC DNA]</scope>
    <source>
        <strain evidence="2">cv. Texas</strain>
    </source>
</reference>
<dbReference type="InParanoid" id="A0A5E4ERA5"/>
<evidence type="ECO:0000313" key="2">
    <source>
        <dbReference type="Proteomes" id="UP000327085"/>
    </source>
</evidence>
<accession>A0A5E4ERA5</accession>
<organism evidence="1 2">
    <name type="scientific">Prunus dulcis</name>
    <name type="common">Almond</name>
    <name type="synonym">Amygdalus dulcis</name>
    <dbReference type="NCBI Taxonomy" id="3755"/>
    <lineage>
        <taxon>Eukaryota</taxon>
        <taxon>Viridiplantae</taxon>
        <taxon>Streptophyta</taxon>
        <taxon>Embryophyta</taxon>
        <taxon>Tracheophyta</taxon>
        <taxon>Spermatophyta</taxon>
        <taxon>Magnoliopsida</taxon>
        <taxon>eudicotyledons</taxon>
        <taxon>Gunneridae</taxon>
        <taxon>Pentapetalae</taxon>
        <taxon>rosids</taxon>
        <taxon>fabids</taxon>
        <taxon>Rosales</taxon>
        <taxon>Rosaceae</taxon>
        <taxon>Amygdaloideae</taxon>
        <taxon>Amygdaleae</taxon>
        <taxon>Prunus</taxon>
    </lineage>
</organism>
<dbReference type="Proteomes" id="UP000327085">
    <property type="component" value="Chromosome 6"/>
</dbReference>
<gene>
    <name evidence="1" type="ORF">ALMOND_2B020876</name>
</gene>
<protein>
    <submittedName>
        <fullName evidence="1">PREDICTED: probable LRR receptor</fullName>
    </submittedName>
</protein>
<name>A0A5E4ERA5_PRUDU</name>
<evidence type="ECO:0000313" key="1">
    <source>
        <dbReference type="EMBL" id="VVA17389.1"/>
    </source>
</evidence>